<reference evidence="23" key="1">
    <citation type="submission" date="2021-04" db="EMBL/GenBank/DDBJ databases">
        <title>Genomic insights into ecological role and evolution of a novel Thermoplasmata order Candidatus Sysuiplasmatales.</title>
        <authorList>
            <person name="Yuan Y."/>
        </authorList>
    </citation>
    <scope>NUCLEOTIDE SEQUENCE</scope>
    <source>
        <strain evidence="24">TUT19-bin139</strain>
        <strain evidence="23">YP2-bin.285</strain>
    </source>
</reference>
<comment type="subunit">
    <text evidence="12">Part of the RNA polymerase complex.</text>
</comment>
<keyword evidence="11 15" id="KW-0804">Transcription</keyword>
<dbReference type="InterPro" id="IPR007647">
    <property type="entry name" value="RNA_pol_Rpb2_5"/>
</dbReference>
<feature type="domain" description="RNA polymerase Rpb2" evidence="20">
    <location>
        <begin position="462"/>
        <end position="525"/>
    </location>
</feature>
<gene>
    <name evidence="23" type="ORF">J9259_02180</name>
    <name evidence="24" type="ORF">KIY12_02855</name>
</gene>
<evidence type="ECO:0000256" key="8">
    <source>
        <dbReference type="ARBA" id="ARBA00022723"/>
    </source>
</evidence>
<proteinExistence type="inferred from homology"/>
<feature type="domain" description="RNA polymerase Rpb2" evidence="22">
    <location>
        <begin position="644"/>
        <end position="729"/>
    </location>
</feature>
<dbReference type="InterPro" id="IPR007121">
    <property type="entry name" value="RNA_pol_bsu_CS"/>
</dbReference>
<dbReference type="SUPFAM" id="SSF64484">
    <property type="entry name" value="beta and beta-prime subunits of DNA dependent RNA-polymerase"/>
    <property type="match status" value="1"/>
</dbReference>
<dbReference type="FunFam" id="2.40.270.10:FF:000011">
    <property type="entry name" value="DNA-directed RNA polymerase subunit beta"/>
    <property type="match status" value="1"/>
</dbReference>
<dbReference type="GO" id="GO:0003899">
    <property type="term" value="F:DNA-directed RNA polymerase activity"/>
    <property type="evidence" value="ECO:0007669"/>
    <property type="project" value="UniProtKB-EC"/>
</dbReference>
<dbReference type="Pfam" id="PF04560">
    <property type="entry name" value="RNA_pol_Rpb2_7"/>
    <property type="match status" value="1"/>
</dbReference>
<dbReference type="Gene3D" id="2.40.50.150">
    <property type="match status" value="1"/>
</dbReference>
<evidence type="ECO:0000256" key="14">
    <source>
        <dbReference type="RuleBase" id="RU000434"/>
    </source>
</evidence>
<dbReference type="Proteomes" id="UP000750197">
    <property type="component" value="Unassembled WGS sequence"/>
</dbReference>
<feature type="domain" description="RNA polymerase Rpb2" evidence="18">
    <location>
        <begin position="211"/>
        <end position="394"/>
    </location>
</feature>
<dbReference type="InterPro" id="IPR037034">
    <property type="entry name" value="RNA_pol_Rpb2_2_sf"/>
</dbReference>
<dbReference type="GO" id="GO:0000428">
    <property type="term" value="C:DNA-directed RNA polymerase complex"/>
    <property type="evidence" value="ECO:0007669"/>
    <property type="project" value="UniProtKB-KW"/>
</dbReference>
<dbReference type="Gene3D" id="3.90.1100.10">
    <property type="match status" value="1"/>
</dbReference>
<dbReference type="InterPro" id="IPR007641">
    <property type="entry name" value="RNA_pol_Rpb2_7"/>
</dbReference>
<keyword evidence="8" id="KW-0479">Metal-binding</keyword>
<keyword evidence="4 15" id="KW-0240">DNA-directed RNA polymerase</keyword>
<evidence type="ECO:0000256" key="6">
    <source>
        <dbReference type="ARBA" id="ARBA00022679"/>
    </source>
</evidence>
<dbReference type="NCBIfam" id="NF006335">
    <property type="entry name" value="PRK08565.1"/>
    <property type="match status" value="1"/>
</dbReference>
<evidence type="ECO:0000313" key="24">
    <source>
        <dbReference type="EMBL" id="MBX8643654.1"/>
    </source>
</evidence>
<comment type="catalytic activity">
    <reaction evidence="13 15">
        <text>RNA(n) + a ribonucleoside 5'-triphosphate = RNA(n+1) + diphosphate</text>
        <dbReference type="Rhea" id="RHEA:21248"/>
        <dbReference type="Rhea" id="RHEA-COMP:14527"/>
        <dbReference type="Rhea" id="RHEA-COMP:17342"/>
        <dbReference type="ChEBI" id="CHEBI:33019"/>
        <dbReference type="ChEBI" id="CHEBI:61557"/>
        <dbReference type="ChEBI" id="CHEBI:140395"/>
        <dbReference type="EC" id="2.7.7.6"/>
    </reaction>
</comment>
<protein>
    <recommendedName>
        <fullName evidence="15">DNA-directed RNA polymerase subunit beta</fullName>
        <ecNumber evidence="15">2.7.7.6</ecNumber>
    </recommendedName>
</protein>
<dbReference type="Pfam" id="PF04565">
    <property type="entry name" value="RNA_pol_Rpb2_3"/>
    <property type="match status" value="1"/>
</dbReference>
<dbReference type="PROSITE" id="PS01166">
    <property type="entry name" value="RNA_POL_BETA"/>
    <property type="match status" value="1"/>
</dbReference>
<dbReference type="InterPro" id="IPR019969">
    <property type="entry name" value="RNAP_Rpo2"/>
</dbReference>
<feature type="domain" description="RNA polymerase beta subunit protrusion" evidence="19">
    <location>
        <begin position="14"/>
        <end position="440"/>
    </location>
</feature>
<name>A0A8J8CAN4_9ARCH</name>
<dbReference type="Pfam" id="PF04567">
    <property type="entry name" value="RNA_pol_Rpb2_5"/>
    <property type="match status" value="1"/>
</dbReference>
<dbReference type="Pfam" id="PF00562">
    <property type="entry name" value="RNA_pol_Rpb2_6"/>
    <property type="match status" value="1"/>
</dbReference>
<evidence type="ECO:0000259" key="21">
    <source>
        <dbReference type="Pfam" id="PF04566"/>
    </source>
</evidence>
<evidence type="ECO:0000256" key="15">
    <source>
        <dbReference type="RuleBase" id="RU363031"/>
    </source>
</evidence>
<dbReference type="Proteomes" id="UP000716004">
    <property type="component" value="Unassembled WGS sequence"/>
</dbReference>
<evidence type="ECO:0000256" key="13">
    <source>
        <dbReference type="ARBA" id="ARBA00048552"/>
    </source>
</evidence>
<dbReference type="GO" id="GO:0005737">
    <property type="term" value="C:cytoplasm"/>
    <property type="evidence" value="ECO:0007669"/>
    <property type="project" value="UniProtKB-SubCell"/>
</dbReference>
<comment type="similarity">
    <text evidence="3 14">Belongs to the RNA polymerase beta chain family.</text>
</comment>
<dbReference type="InterPro" id="IPR007645">
    <property type="entry name" value="RNA_pol_Rpb2_3"/>
</dbReference>
<keyword evidence="9" id="KW-0862">Zinc</keyword>
<dbReference type="Gene3D" id="3.90.1800.10">
    <property type="entry name" value="RNA polymerase alpha subunit dimerisation domain"/>
    <property type="match status" value="1"/>
</dbReference>
<evidence type="ECO:0000256" key="1">
    <source>
        <dbReference type="ARBA" id="ARBA00001947"/>
    </source>
</evidence>
<dbReference type="Pfam" id="PF04566">
    <property type="entry name" value="RNA_pol_Rpb2_4"/>
    <property type="match status" value="1"/>
</dbReference>
<dbReference type="InterPro" id="IPR014724">
    <property type="entry name" value="RNA_pol_RPB2_OB-fold"/>
</dbReference>
<dbReference type="Pfam" id="PF04561">
    <property type="entry name" value="RNA_pol_Rpb2_2"/>
    <property type="match status" value="1"/>
</dbReference>
<evidence type="ECO:0000259" key="20">
    <source>
        <dbReference type="Pfam" id="PF04565"/>
    </source>
</evidence>
<evidence type="ECO:0000256" key="4">
    <source>
        <dbReference type="ARBA" id="ARBA00022478"/>
    </source>
</evidence>
<dbReference type="NCBIfam" id="TIGR03670">
    <property type="entry name" value="rpoB_arch"/>
    <property type="match status" value="1"/>
</dbReference>
<comment type="subcellular location">
    <subcellularLocation>
        <location evidence="2">Cytoplasm</location>
    </subcellularLocation>
</comment>
<dbReference type="InterPro" id="IPR007644">
    <property type="entry name" value="RNA_pol_bsu_protrusion"/>
</dbReference>
<feature type="domain" description="DNA-directed RNA polymerase subunit 2 hybrid-binding" evidence="16">
    <location>
        <begin position="736"/>
        <end position="1107"/>
    </location>
</feature>
<dbReference type="PANTHER" id="PTHR20856">
    <property type="entry name" value="DNA-DIRECTED RNA POLYMERASE I SUBUNIT 2"/>
    <property type="match status" value="1"/>
</dbReference>
<evidence type="ECO:0000256" key="7">
    <source>
        <dbReference type="ARBA" id="ARBA00022695"/>
    </source>
</evidence>
<dbReference type="EC" id="2.7.7.6" evidence="15"/>
<dbReference type="InterPro" id="IPR007120">
    <property type="entry name" value="DNA-dir_RNAP_su2_dom"/>
</dbReference>
<dbReference type="EMBL" id="JAHEAC010000015">
    <property type="protein sequence ID" value="MBX8643654.1"/>
    <property type="molecule type" value="Genomic_DNA"/>
</dbReference>
<keyword evidence="6 15" id="KW-0808">Transferase</keyword>
<comment type="caution">
    <text evidence="23">The sequence shown here is derived from an EMBL/GenBank/DDBJ whole genome shotgun (WGS) entry which is preliminary data.</text>
</comment>
<dbReference type="InterPro" id="IPR037033">
    <property type="entry name" value="DNA-dir_RNAP_su2_hyb_sf"/>
</dbReference>
<dbReference type="CDD" id="cd00653">
    <property type="entry name" value="RNA_pol_B_RPB2"/>
    <property type="match status" value="1"/>
</dbReference>
<dbReference type="GO" id="GO:0032549">
    <property type="term" value="F:ribonucleoside binding"/>
    <property type="evidence" value="ECO:0007669"/>
    <property type="project" value="InterPro"/>
</dbReference>
<dbReference type="Gene3D" id="2.40.270.10">
    <property type="entry name" value="DNA-directed RNA polymerase, subunit 2, domain 6"/>
    <property type="match status" value="1"/>
</dbReference>
<dbReference type="GO" id="GO:0008270">
    <property type="term" value="F:zinc ion binding"/>
    <property type="evidence" value="ECO:0007669"/>
    <property type="project" value="InterPro"/>
</dbReference>
<dbReference type="AlphaFoldDB" id="A0A8J8CAN4"/>
<evidence type="ECO:0000259" key="22">
    <source>
        <dbReference type="Pfam" id="PF04567"/>
    </source>
</evidence>
<organism evidence="23 25">
    <name type="scientific">Candidatus Sysuiplasma superficiale</name>
    <dbReference type="NCBI Taxonomy" id="2823368"/>
    <lineage>
        <taxon>Archaea</taxon>
        <taxon>Methanobacteriati</taxon>
        <taxon>Thermoplasmatota</taxon>
        <taxon>Thermoplasmata</taxon>
        <taxon>Candidatus Sysuiplasmatales</taxon>
        <taxon>Candidatus Sysuiplasmataceae</taxon>
        <taxon>Candidatus Sysuiplasma</taxon>
    </lineage>
</organism>
<evidence type="ECO:0000259" key="17">
    <source>
        <dbReference type="Pfam" id="PF04560"/>
    </source>
</evidence>
<feature type="domain" description="RNA polymerase Rpb2" evidence="21">
    <location>
        <begin position="558"/>
        <end position="622"/>
    </location>
</feature>
<dbReference type="InterPro" id="IPR007646">
    <property type="entry name" value="RNA_pol_Rpb2_4"/>
</dbReference>
<evidence type="ECO:0000259" key="19">
    <source>
        <dbReference type="Pfam" id="PF04563"/>
    </source>
</evidence>
<comment type="cofactor">
    <cofactor evidence="1">
        <name>Zn(2+)</name>
        <dbReference type="ChEBI" id="CHEBI:29105"/>
    </cofactor>
</comment>
<evidence type="ECO:0000256" key="3">
    <source>
        <dbReference type="ARBA" id="ARBA00006835"/>
    </source>
</evidence>
<evidence type="ECO:0000256" key="11">
    <source>
        <dbReference type="ARBA" id="ARBA00023163"/>
    </source>
</evidence>
<dbReference type="EMBL" id="JAGVSJ010000003">
    <property type="protein sequence ID" value="MBX8631319.1"/>
    <property type="molecule type" value="Genomic_DNA"/>
</dbReference>
<dbReference type="Gene3D" id="3.90.1110.10">
    <property type="entry name" value="RNA polymerase Rpb2, domain 2"/>
    <property type="match status" value="1"/>
</dbReference>
<evidence type="ECO:0000313" key="25">
    <source>
        <dbReference type="Proteomes" id="UP000716004"/>
    </source>
</evidence>
<dbReference type="GO" id="GO:0003677">
    <property type="term" value="F:DNA binding"/>
    <property type="evidence" value="ECO:0007669"/>
    <property type="project" value="UniProtKB-KW"/>
</dbReference>
<evidence type="ECO:0000256" key="5">
    <source>
        <dbReference type="ARBA" id="ARBA00022490"/>
    </source>
</evidence>
<evidence type="ECO:0000259" key="18">
    <source>
        <dbReference type="Pfam" id="PF04561"/>
    </source>
</evidence>
<evidence type="ECO:0000256" key="12">
    <source>
        <dbReference type="ARBA" id="ARBA00025838"/>
    </source>
</evidence>
<evidence type="ECO:0000259" key="16">
    <source>
        <dbReference type="Pfam" id="PF00562"/>
    </source>
</evidence>
<sequence length="1205" mass="135380">MKELVFSYFRERSIVNHHIASFDDFLSSYANANSRMQRIVDNARVSPEDMERGVIRLDPEKTEGKLIEIRIGRKRDEKTGQIDPSARPTIRVGKPVVREANGASHELKPMEARLRNLNYQAPIYLEFTVVEDGIEREPENVHIGDLPIMVKSRACNLTKDNILEEGSDRELTEKEYIAKLQQEGEDPLDPGGYFVIGGTERVLITLEDLAPNRILVEYNERYGTKIQVAKVFSQREGYRALTVVEKKKDGILMVTVPAASGQIPLVILMKALGMEKDNEIFESIVSDPRMEEIVYANIEDAQDKKNYPPNGIYTTEDALGYLEKKFATGQAKEFRVKKIESIIDRSLLPHLGDTSEDRLKKAVFLGRVARNVLELSLGLRREDDKDHYANKRLKLAGDLMEDLFRVAFTNLIKDLKYQLERSVARKKDIKIQSAIRPDLLTHRLLHALATGNWVGGRAGVSQLLDRTSNMSTASHLRRVTSPLTRSQPHFEARDLHPTQWGRLCPNETPEGQNCGLVKNAALIVDVSEGISDAEVITQLRDLGVREARFSEMMEQTRVYVNGDLIGVVRDGERLVSEIRERRRAGKIAGQRSHELNLHYDRTTNDVYINCDEGRLRRPLIVLKNGSTLLTYQQLQEVGEGRRSWGDLIRGGLVEWIDAEEEEDSYVCVEPFEIPQKCPNCSFILSPGDVRWVNMGQREQNATLECSRCGSSFPSKLLISNEHTHLEIDPMVILGVCAGLVPYPEHNASPRVTMGAGMAKQSLGLGASNYRLRPDTRGHLLHYPQKPLVQTTQMNFTGFNERPAGQNFVVAIVSHYGYNMQDAVIMNRGSIERGLGRSSFLRSYRAEERRYPGGQEDHFEIPSPDVRGARADVAYSNLGEDGLISPETFVNGGDVLIGKTSPPRFLEEETDFLTPQKRRETSITVRAGESGYVDSVILTESENGSRLVRVKVRDERIPELGDKFASRHGQKGVVGLIVPQESMPFTCDGTVPDLLINPHSIPSRMTVAHVLEMVGGKVASLSGRFVDGTAFSGESEEALRSELQRLGFRNNGKEVMYDGITGRMIQAEIFIGVIYYQKLHHMVSGKLHVRSRGPVQILTRQPTEGRSRQGGLRFGEMERDTLIAHGAAMVIKDRLLDESDGTYQYVCGNPDCGHIAYMDRRGLVRCPACGNTSNIHIIQTSYAFLLLLYELMSLGVVMRLQLEDLK</sequence>
<dbReference type="InterPro" id="IPR015712">
    <property type="entry name" value="DNA-dir_RNA_pol_su2"/>
</dbReference>
<dbReference type="NCBIfam" id="NF007175">
    <property type="entry name" value="PRK09606.1"/>
    <property type="match status" value="1"/>
</dbReference>
<keyword evidence="5" id="KW-0963">Cytoplasm</keyword>
<evidence type="ECO:0000256" key="2">
    <source>
        <dbReference type="ARBA" id="ARBA00004496"/>
    </source>
</evidence>
<comment type="function">
    <text evidence="15">DNA-dependent RNA polymerase catalyzes the transcription of DNA into RNA using the four ribonucleoside triphosphates as substrates.</text>
</comment>
<evidence type="ECO:0000256" key="9">
    <source>
        <dbReference type="ARBA" id="ARBA00022833"/>
    </source>
</evidence>
<dbReference type="GO" id="GO:0006351">
    <property type="term" value="P:DNA-templated transcription"/>
    <property type="evidence" value="ECO:0007669"/>
    <property type="project" value="InterPro"/>
</dbReference>
<keyword evidence="10" id="KW-0238">DNA-binding</keyword>
<feature type="domain" description="RNA polymerase Rpb2" evidence="17">
    <location>
        <begin position="1109"/>
        <end position="1201"/>
    </location>
</feature>
<keyword evidence="7 15" id="KW-0548">Nucleotidyltransferase</keyword>
<evidence type="ECO:0000256" key="10">
    <source>
        <dbReference type="ARBA" id="ARBA00023125"/>
    </source>
</evidence>
<dbReference type="Pfam" id="PF04563">
    <property type="entry name" value="RNA_pol_Rpb2_1"/>
    <property type="match status" value="1"/>
</dbReference>
<dbReference type="InterPro" id="IPR007642">
    <property type="entry name" value="RNA_pol_Rpb2_2"/>
</dbReference>
<evidence type="ECO:0000313" key="23">
    <source>
        <dbReference type="EMBL" id="MBX8631319.1"/>
    </source>
</evidence>
<accession>A0A8J8CAN4</accession>